<feature type="domain" description="Peptidase M20 dimerisation" evidence="4">
    <location>
        <begin position="223"/>
        <end position="318"/>
    </location>
</feature>
<dbReference type="SUPFAM" id="SSF55031">
    <property type="entry name" value="Bacterial exopeptidase dimerisation domain"/>
    <property type="match status" value="1"/>
</dbReference>
<dbReference type="GO" id="GO:0046872">
    <property type="term" value="F:metal ion binding"/>
    <property type="evidence" value="ECO:0007669"/>
    <property type="project" value="UniProtKB-KW"/>
</dbReference>
<dbReference type="AlphaFoldDB" id="A0A328B1D4"/>
<feature type="signal peptide" evidence="3">
    <location>
        <begin position="1"/>
        <end position="22"/>
    </location>
</feature>
<dbReference type="InterPro" id="IPR011650">
    <property type="entry name" value="Peptidase_M20_dimer"/>
</dbReference>
<dbReference type="Gene3D" id="3.30.70.360">
    <property type="match status" value="1"/>
</dbReference>
<dbReference type="Gene3D" id="3.40.630.10">
    <property type="entry name" value="Zn peptidases"/>
    <property type="match status" value="1"/>
</dbReference>
<comment type="caution">
    <text evidence="5">The sequence shown here is derived from an EMBL/GenBank/DDBJ whole genome shotgun (WGS) entry which is preliminary data.</text>
</comment>
<keyword evidence="2" id="KW-0378">Hydrolase</keyword>
<dbReference type="InterPro" id="IPR036264">
    <property type="entry name" value="Bact_exopeptidase_dim_dom"/>
</dbReference>
<protein>
    <submittedName>
        <fullName evidence="5">Peptidase M20</fullName>
    </submittedName>
</protein>
<dbReference type="GO" id="GO:0016787">
    <property type="term" value="F:hydrolase activity"/>
    <property type="evidence" value="ECO:0007669"/>
    <property type="project" value="UniProtKB-KW"/>
</dbReference>
<dbReference type="SUPFAM" id="SSF53187">
    <property type="entry name" value="Zn-dependent exopeptidases"/>
    <property type="match status" value="1"/>
</dbReference>
<evidence type="ECO:0000256" key="2">
    <source>
        <dbReference type="ARBA" id="ARBA00022801"/>
    </source>
</evidence>
<evidence type="ECO:0000256" key="3">
    <source>
        <dbReference type="SAM" id="SignalP"/>
    </source>
</evidence>
<dbReference type="PANTHER" id="PTHR43808:SF17">
    <property type="entry name" value="PEPTIDASE M20"/>
    <property type="match status" value="1"/>
</dbReference>
<dbReference type="Pfam" id="PF07687">
    <property type="entry name" value="M20_dimer"/>
    <property type="match status" value="1"/>
</dbReference>
<dbReference type="EMBL" id="QFYP01000001">
    <property type="protein sequence ID" value="RAK59726.1"/>
    <property type="molecule type" value="Genomic_DNA"/>
</dbReference>
<organism evidence="5 6">
    <name type="scientific">Phenylobacterium hankyongense</name>
    <dbReference type="NCBI Taxonomy" id="1813876"/>
    <lineage>
        <taxon>Bacteria</taxon>
        <taxon>Pseudomonadati</taxon>
        <taxon>Pseudomonadota</taxon>
        <taxon>Alphaproteobacteria</taxon>
        <taxon>Caulobacterales</taxon>
        <taxon>Caulobacteraceae</taxon>
        <taxon>Phenylobacterium</taxon>
    </lineage>
</organism>
<keyword evidence="3" id="KW-0732">Signal</keyword>
<reference evidence="6" key="1">
    <citation type="submission" date="2018-05" db="EMBL/GenBank/DDBJ databases">
        <authorList>
            <person name="Li X."/>
        </authorList>
    </citation>
    <scope>NUCLEOTIDE SEQUENCE [LARGE SCALE GENOMIC DNA]</scope>
    <source>
        <strain evidence="6">HKS-05</strain>
    </source>
</reference>
<evidence type="ECO:0000259" key="4">
    <source>
        <dbReference type="Pfam" id="PF07687"/>
    </source>
</evidence>
<evidence type="ECO:0000256" key="1">
    <source>
        <dbReference type="ARBA" id="ARBA00022723"/>
    </source>
</evidence>
<feature type="chain" id="PRO_5016429809" evidence="3">
    <location>
        <begin position="23"/>
        <end position="433"/>
    </location>
</feature>
<sequence>MKLQISALALVAALASTSAASAADAPSAAHLAAMKKLVASGQYKTAVAKLTSDYDRIVADLVTLTEIPAPPFKEQTRAKAYMEMLKAHGLSDVEMDAEGNVMGLRRGTGPAGGPLLVVTAHLDTVFPEGTDVKVRREGAKLSAPGIGDDTASLAVDLGLIRAMDAAKIKTKGDILFMGNVGEEGPGDLRGVRYLFSKGKYKDRIKYFISFEPGRERITNAGVGSKRYHVTFKGPGGHSYGAFGLVSPAYAMGDAMAQFGKIQVPAKPKTTYTVGLVDGGTSVNSIPFAMSMTVDMRSEGKAELKTEEDQFLAILPKAADAENATRSTANGKITVDNKLIGDRPVGATPMDAEIVQVAAAAVAAGGGKPSFGASSTDSNIPMSLGVQAVTLGAGFEAERAHAPDEYLTLDKPSDLQHMAIGLATVLALAGAEVR</sequence>
<evidence type="ECO:0000313" key="5">
    <source>
        <dbReference type="EMBL" id="RAK59726.1"/>
    </source>
</evidence>
<name>A0A328B1D4_9CAUL</name>
<keyword evidence="6" id="KW-1185">Reference proteome</keyword>
<dbReference type="Pfam" id="PF01546">
    <property type="entry name" value="Peptidase_M20"/>
    <property type="match status" value="1"/>
</dbReference>
<dbReference type="PANTHER" id="PTHR43808">
    <property type="entry name" value="ACETYLORNITHINE DEACETYLASE"/>
    <property type="match status" value="1"/>
</dbReference>
<gene>
    <name evidence="5" type="ORF">DJ021_07870</name>
</gene>
<dbReference type="RefSeq" id="WP_111457019.1">
    <property type="nucleotide sequence ID" value="NZ_QFYP01000001.1"/>
</dbReference>
<dbReference type="Proteomes" id="UP000249842">
    <property type="component" value="Unassembled WGS sequence"/>
</dbReference>
<dbReference type="InterPro" id="IPR002933">
    <property type="entry name" value="Peptidase_M20"/>
</dbReference>
<dbReference type="InterPro" id="IPR050072">
    <property type="entry name" value="Peptidase_M20A"/>
</dbReference>
<evidence type="ECO:0000313" key="6">
    <source>
        <dbReference type="Proteomes" id="UP000249842"/>
    </source>
</evidence>
<accession>A0A328B1D4</accession>
<dbReference type="OrthoDB" id="9776600at2"/>
<keyword evidence="1" id="KW-0479">Metal-binding</keyword>
<proteinExistence type="predicted"/>